<dbReference type="EMBL" id="CABITT030000006">
    <property type="protein sequence ID" value="VVB09532.1"/>
    <property type="molecule type" value="Genomic_DNA"/>
</dbReference>
<proteinExistence type="predicted"/>
<reference evidence="2" key="1">
    <citation type="submission" date="2019-07" db="EMBL/GenBank/DDBJ databases">
        <authorList>
            <person name="Dittberner H."/>
        </authorList>
    </citation>
    <scope>NUCLEOTIDE SEQUENCE [LARGE SCALE GENOMIC DNA]</scope>
</reference>
<protein>
    <submittedName>
        <fullName evidence="2">Uncharacterized protein</fullName>
    </submittedName>
</protein>
<gene>
    <name evidence="2" type="ORF">ANE_LOCUS19976</name>
</gene>
<feature type="region of interest" description="Disordered" evidence="1">
    <location>
        <begin position="27"/>
        <end position="88"/>
    </location>
</feature>
<dbReference type="Proteomes" id="UP000489600">
    <property type="component" value="Unassembled WGS sequence"/>
</dbReference>
<evidence type="ECO:0000313" key="3">
    <source>
        <dbReference type="Proteomes" id="UP000489600"/>
    </source>
</evidence>
<dbReference type="AlphaFoldDB" id="A0A565C7E9"/>
<accession>A0A565C7E9</accession>
<evidence type="ECO:0000256" key="1">
    <source>
        <dbReference type="SAM" id="MobiDB-lite"/>
    </source>
</evidence>
<organism evidence="2 3">
    <name type="scientific">Arabis nemorensis</name>
    <dbReference type="NCBI Taxonomy" id="586526"/>
    <lineage>
        <taxon>Eukaryota</taxon>
        <taxon>Viridiplantae</taxon>
        <taxon>Streptophyta</taxon>
        <taxon>Embryophyta</taxon>
        <taxon>Tracheophyta</taxon>
        <taxon>Spermatophyta</taxon>
        <taxon>Magnoliopsida</taxon>
        <taxon>eudicotyledons</taxon>
        <taxon>Gunneridae</taxon>
        <taxon>Pentapetalae</taxon>
        <taxon>rosids</taxon>
        <taxon>malvids</taxon>
        <taxon>Brassicales</taxon>
        <taxon>Brassicaceae</taxon>
        <taxon>Arabideae</taxon>
        <taxon>Arabis</taxon>
    </lineage>
</organism>
<feature type="compositionally biased region" description="Polar residues" evidence="1">
    <location>
        <begin position="39"/>
        <end position="54"/>
    </location>
</feature>
<sequence length="88" mass="10070">MRRYQQTQAGGIDGIIKSWRGHIKSGIRITNEKQRGSTRHPTQSLGQSEPQEQTQLKKNEWRTTNTSFRNPLQARPPPPPRPNQSLAL</sequence>
<comment type="caution">
    <text evidence="2">The sequence shown here is derived from an EMBL/GenBank/DDBJ whole genome shotgun (WGS) entry which is preliminary data.</text>
</comment>
<evidence type="ECO:0000313" key="2">
    <source>
        <dbReference type="EMBL" id="VVB09532.1"/>
    </source>
</evidence>
<keyword evidence="3" id="KW-1185">Reference proteome</keyword>
<name>A0A565C7E9_9BRAS</name>